<dbReference type="OMA" id="WPIAVAS"/>
<dbReference type="KEGG" id="mmar:MODMU_0479"/>
<protein>
    <submittedName>
        <fullName evidence="2">Uncharacterized protein</fullName>
    </submittedName>
</protein>
<feature type="transmembrane region" description="Helical" evidence="1">
    <location>
        <begin position="232"/>
        <end position="251"/>
    </location>
</feature>
<feature type="transmembrane region" description="Helical" evidence="1">
    <location>
        <begin position="205"/>
        <end position="225"/>
    </location>
</feature>
<evidence type="ECO:0000313" key="2">
    <source>
        <dbReference type="EMBL" id="CCH85937.1"/>
    </source>
</evidence>
<feature type="transmembrane region" description="Helical" evidence="1">
    <location>
        <begin position="290"/>
        <end position="309"/>
    </location>
</feature>
<gene>
    <name evidence="2" type="ordered locus">MODMU_0479</name>
</gene>
<dbReference type="OrthoDB" id="3078316at2"/>
<dbReference type="EMBL" id="FO203431">
    <property type="protein sequence ID" value="CCH85937.1"/>
    <property type="molecule type" value="Genomic_DNA"/>
</dbReference>
<sequence length="451" mass="46499">MTTLTLVTLAVVLYGALSGRGYGRALALGGATPIGAAVVFGDTAVPTFYFVALGAAAGLALGLLIRSRRFQSLDAPRIPGVAALVLLTLWAVLITLAAPLLFDGLSVLAPGGGESRLSAGVLSSSNVAQIVYLVLGVCVVVFLARSPRTVPQIIGTAAGLATMLSFWAYLHATFGVPYPLGFFDNSPAFVFIETAPGNVQRFRGIFSEPAGLATSSLVTAAYMFSRAPQVRALRRLGVLLVAAIALYLAVISTSGTFLVAGLALLLLSVVVFLSRFVLKRGPLNPLSVTTACAAVIASLWLLPIVAAAIERGVSEKVASSSYSDRSGADTASYELLFRTFGLGVGLGSNRPSSFLAALLSTLGIVGTVLFAIAVGTLIRQGYGVRAFRPVVWALTALLISKFVSGPDLADTSGILWMSLGVLAHAAVTRRAGGSATGSRAGQVAVWPARTV</sequence>
<keyword evidence="3" id="KW-1185">Reference proteome</keyword>
<keyword evidence="1" id="KW-0472">Membrane</keyword>
<dbReference type="HOGENOM" id="CLU_598207_0_0_11"/>
<feature type="transmembrane region" description="Helical" evidence="1">
    <location>
        <begin position="257"/>
        <end position="278"/>
    </location>
</feature>
<keyword evidence="1" id="KW-1133">Transmembrane helix</keyword>
<feature type="transmembrane region" description="Helical" evidence="1">
    <location>
        <begin position="150"/>
        <end position="170"/>
    </location>
</feature>
<name>I4ERC4_MODI5</name>
<evidence type="ECO:0000313" key="3">
    <source>
        <dbReference type="Proteomes" id="UP000006461"/>
    </source>
</evidence>
<dbReference type="eggNOG" id="ENOG5033DA2">
    <property type="taxonomic scope" value="Bacteria"/>
</dbReference>
<dbReference type="Proteomes" id="UP000006461">
    <property type="component" value="Chromosome"/>
</dbReference>
<reference evidence="2 3" key="1">
    <citation type="journal article" date="2012" name="J. Bacteriol.">
        <title>Genome Sequence of Radiation-Resistant Modestobacter marinus Strain BC501, a Representative Actinobacterium That Thrives on Calcareous Stone Surfaces.</title>
        <authorList>
            <person name="Normand P."/>
            <person name="Gury J."/>
            <person name="Pujic P."/>
            <person name="Chouaia B."/>
            <person name="Crotti E."/>
            <person name="Brusetti L."/>
            <person name="Daffonchio D."/>
            <person name="Vacherie B."/>
            <person name="Barbe V."/>
            <person name="Medigue C."/>
            <person name="Calteau A."/>
            <person name="Ghodhbane-Gtari F."/>
            <person name="Essoussi I."/>
            <person name="Nouioui I."/>
            <person name="Abbassi-Ghozzi I."/>
            <person name="Gtari M."/>
        </authorList>
    </citation>
    <scope>NUCLEOTIDE SEQUENCE [LARGE SCALE GENOMIC DNA]</scope>
    <source>
        <strain evidence="3">BC 501</strain>
    </source>
</reference>
<accession>I4ERC4</accession>
<feature type="transmembrane region" description="Helical" evidence="1">
    <location>
        <begin position="78"/>
        <end position="102"/>
    </location>
</feature>
<dbReference type="PATRIC" id="fig|477641.3.peg.448"/>
<feature type="transmembrane region" description="Helical" evidence="1">
    <location>
        <begin position="47"/>
        <end position="66"/>
    </location>
</feature>
<keyword evidence="1" id="KW-0812">Transmembrane</keyword>
<proteinExistence type="predicted"/>
<evidence type="ECO:0000256" key="1">
    <source>
        <dbReference type="SAM" id="Phobius"/>
    </source>
</evidence>
<feature type="transmembrane region" description="Helical" evidence="1">
    <location>
        <begin position="122"/>
        <end position="143"/>
    </location>
</feature>
<organism evidence="2 3">
    <name type="scientific">Modestobacter italicus (strain DSM 44449 / CECT 9708 / BC 501)</name>
    <dbReference type="NCBI Taxonomy" id="2732864"/>
    <lineage>
        <taxon>Bacteria</taxon>
        <taxon>Bacillati</taxon>
        <taxon>Actinomycetota</taxon>
        <taxon>Actinomycetes</taxon>
        <taxon>Geodermatophilales</taxon>
        <taxon>Geodermatophilaceae</taxon>
        <taxon>Modestobacter</taxon>
    </lineage>
</organism>
<feature type="transmembrane region" description="Helical" evidence="1">
    <location>
        <begin position="354"/>
        <end position="378"/>
    </location>
</feature>
<dbReference type="AlphaFoldDB" id="I4ERC4"/>